<dbReference type="RefSeq" id="WP_211320054.1">
    <property type="nucleotide sequence ID" value="NZ_QGDT01000009.1"/>
</dbReference>
<dbReference type="EMBL" id="QGDT01000009">
    <property type="protein sequence ID" value="PWJ57034.1"/>
    <property type="molecule type" value="Genomic_DNA"/>
</dbReference>
<name>A0A316AJ82_9BACT</name>
<proteinExistence type="predicted"/>
<protein>
    <recommendedName>
        <fullName evidence="3">PD-(D/E)XK nuclease superfamily protein</fullName>
    </recommendedName>
</protein>
<comment type="caution">
    <text evidence="1">The sequence shown here is derived from an EMBL/GenBank/DDBJ whole genome shotgun (WGS) entry which is preliminary data.</text>
</comment>
<accession>A0A316AJ82</accession>
<dbReference type="Proteomes" id="UP000245880">
    <property type="component" value="Unassembled WGS sequence"/>
</dbReference>
<organism evidence="1 2">
    <name type="scientific">Dyadobacter jejuensis</name>
    <dbReference type="NCBI Taxonomy" id="1082580"/>
    <lineage>
        <taxon>Bacteria</taxon>
        <taxon>Pseudomonadati</taxon>
        <taxon>Bacteroidota</taxon>
        <taxon>Cytophagia</taxon>
        <taxon>Cytophagales</taxon>
        <taxon>Spirosomataceae</taxon>
        <taxon>Dyadobacter</taxon>
    </lineage>
</organism>
<sequence>MNEIKYRFYPSLLNTFHRYTQGYLDRQQLLDRVNRVPMPTTKAQGKGISFEEAVIKGTDEEAYDPELLRQVRALLPRPMLKAQVYCEHRWNNVLVYGFVDVIGTTLAVDLKTTGQYSPGRFAQDHQNFYLPALQSRGIRRLRYVITDFHRVYQEEYQMPLDLSVQQGEIRSFCDFLEANREEVTDTRIMAL</sequence>
<gene>
    <name evidence="1" type="ORF">CLV98_109143</name>
</gene>
<reference evidence="1 2" key="1">
    <citation type="submission" date="2018-03" db="EMBL/GenBank/DDBJ databases">
        <title>Genomic Encyclopedia of Archaeal and Bacterial Type Strains, Phase II (KMG-II): from individual species to whole genera.</title>
        <authorList>
            <person name="Goeker M."/>
        </authorList>
    </citation>
    <scope>NUCLEOTIDE SEQUENCE [LARGE SCALE GENOMIC DNA]</scope>
    <source>
        <strain evidence="1 2">DSM 100346</strain>
    </source>
</reference>
<dbReference type="AlphaFoldDB" id="A0A316AJ82"/>
<keyword evidence="2" id="KW-1185">Reference proteome</keyword>
<evidence type="ECO:0008006" key="3">
    <source>
        <dbReference type="Google" id="ProtNLM"/>
    </source>
</evidence>
<evidence type="ECO:0000313" key="2">
    <source>
        <dbReference type="Proteomes" id="UP000245880"/>
    </source>
</evidence>
<evidence type="ECO:0000313" key="1">
    <source>
        <dbReference type="EMBL" id="PWJ57034.1"/>
    </source>
</evidence>